<name>A0A2N9VT21_9HYPH</name>
<keyword evidence="1 2" id="KW-0597">Phosphoprotein</keyword>
<dbReference type="Gene3D" id="3.40.50.2300">
    <property type="match status" value="1"/>
</dbReference>
<dbReference type="InterPro" id="IPR011006">
    <property type="entry name" value="CheY-like_superfamily"/>
</dbReference>
<dbReference type="EMBL" id="MZMT01000051">
    <property type="protein sequence ID" value="PIO42639.1"/>
    <property type="molecule type" value="Genomic_DNA"/>
</dbReference>
<dbReference type="SMART" id="SM00448">
    <property type="entry name" value="REC"/>
    <property type="match status" value="1"/>
</dbReference>
<evidence type="ECO:0000259" key="3">
    <source>
        <dbReference type="PROSITE" id="PS50110"/>
    </source>
</evidence>
<dbReference type="PANTHER" id="PTHR44591:SF21">
    <property type="entry name" value="TWO-COMPONENT RESPONSE REGULATOR"/>
    <property type="match status" value="1"/>
</dbReference>
<dbReference type="InterPro" id="IPR001789">
    <property type="entry name" value="Sig_transdc_resp-reg_receiver"/>
</dbReference>
<comment type="caution">
    <text evidence="4">The sequence shown here is derived from an EMBL/GenBank/DDBJ whole genome shotgun (WGS) entry which is preliminary data.</text>
</comment>
<dbReference type="PROSITE" id="PS50110">
    <property type="entry name" value="RESPONSE_REGULATORY"/>
    <property type="match status" value="1"/>
</dbReference>
<evidence type="ECO:0000313" key="5">
    <source>
        <dbReference type="Proteomes" id="UP000232163"/>
    </source>
</evidence>
<dbReference type="SUPFAM" id="SSF52172">
    <property type="entry name" value="CheY-like"/>
    <property type="match status" value="1"/>
</dbReference>
<feature type="modified residue" description="4-aspartylphosphate" evidence="2">
    <location>
        <position position="62"/>
    </location>
</feature>
<organism evidence="4 5">
    <name type="scientific">Phyllobacterium zundukense</name>
    <dbReference type="NCBI Taxonomy" id="1867719"/>
    <lineage>
        <taxon>Bacteria</taxon>
        <taxon>Pseudomonadati</taxon>
        <taxon>Pseudomonadota</taxon>
        <taxon>Alphaproteobacteria</taxon>
        <taxon>Hyphomicrobiales</taxon>
        <taxon>Phyllobacteriaceae</taxon>
        <taxon>Phyllobacterium</taxon>
    </lineage>
</organism>
<accession>A0A2N9VT21</accession>
<feature type="domain" description="Response regulatory" evidence="3">
    <location>
        <begin position="11"/>
        <end position="126"/>
    </location>
</feature>
<evidence type="ECO:0000256" key="1">
    <source>
        <dbReference type="ARBA" id="ARBA00022553"/>
    </source>
</evidence>
<proteinExistence type="predicted"/>
<evidence type="ECO:0000256" key="2">
    <source>
        <dbReference type="PROSITE-ProRule" id="PRU00169"/>
    </source>
</evidence>
<gene>
    <name evidence="4" type="ORF">B5P45_22360</name>
</gene>
<protein>
    <recommendedName>
        <fullName evidence="3">Response regulatory domain-containing protein</fullName>
    </recommendedName>
</protein>
<reference evidence="5" key="1">
    <citation type="journal article" date="2017" name="Int J Environ Stud">
        <title>Does the Miocene-Pliocene relict legume Oxytropis triphylla form nitrogen-fixing nodules with a combination of bacterial strains?</title>
        <authorList>
            <person name="Safronova V."/>
            <person name="Belimov A."/>
            <person name="Sazanova A."/>
            <person name="Kuznetsova I."/>
            <person name="Popova J."/>
            <person name="Andronov E."/>
            <person name="Verkhozina A."/>
            <person name="Tikhonovich I."/>
        </authorList>
    </citation>
    <scope>NUCLEOTIDE SEQUENCE [LARGE SCALE GENOMIC DNA]</scope>
    <source>
        <strain evidence="5">Tri-38</strain>
    </source>
</reference>
<dbReference type="InterPro" id="IPR050595">
    <property type="entry name" value="Bact_response_regulator"/>
</dbReference>
<dbReference type="PANTHER" id="PTHR44591">
    <property type="entry name" value="STRESS RESPONSE REGULATOR PROTEIN 1"/>
    <property type="match status" value="1"/>
</dbReference>
<dbReference type="AlphaFoldDB" id="A0A2N9VT21"/>
<dbReference type="Proteomes" id="UP000232163">
    <property type="component" value="Unassembled WGS sequence"/>
</dbReference>
<dbReference type="GO" id="GO:0000160">
    <property type="term" value="P:phosphorelay signal transduction system"/>
    <property type="evidence" value="ECO:0007669"/>
    <property type="project" value="InterPro"/>
</dbReference>
<evidence type="ECO:0000313" key="4">
    <source>
        <dbReference type="EMBL" id="PIO42639.1"/>
    </source>
</evidence>
<dbReference type="OrthoDB" id="7210814at2"/>
<keyword evidence="5" id="KW-1185">Reference proteome</keyword>
<dbReference type="KEGG" id="pht:BLM14_21250"/>
<dbReference type="Pfam" id="PF00072">
    <property type="entry name" value="Response_reg"/>
    <property type="match status" value="1"/>
</dbReference>
<sequence>MTPAENTNAIPLLLVEDHALLNLEMERELTDAGYTIVTATDGAKALAELNMDSNKFKGLITDVNIGKGPSGWDVARRLRERMPNVPVVYITGDNASEWTSRGVPNSILLQKPFAPGQLTTAISQLLNRISSDIV</sequence>